<proteinExistence type="inferred from homology"/>
<keyword evidence="2" id="KW-0175">Coiled coil</keyword>
<evidence type="ECO:0000313" key="5">
    <source>
        <dbReference type="EMBL" id="VEN49487.1"/>
    </source>
</evidence>
<dbReference type="GO" id="GO:0005813">
    <property type="term" value="C:centrosome"/>
    <property type="evidence" value="ECO:0007669"/>
    <property type="project" value="TreeGrafter"/>
</dbReference>
<feature type="domain" description="Centromere protein J C-terminal" evidence="4">
    <location>
        <begin position="828"/>
        <end position="857"/>
    </location>
</feature>
<evidence type="ECO:0000313" key="6">
    <source>
        <dbReference type="Proteomes" id="UP000410492"/>
    </source>
</evidence>
<feature type="region of interest" description="Disordered" evidence="3">
    <location>
        <begin position="228"/>
        <end position="259"/>
    </location>
</feature>
<feature type="coiled-coil region" evidence="2">
    <location>
        <begin position="425"/>
        <end position="577"/>
    </location>
</feature>
<evidence type="ECO:0000259" key="4">
    <source>
        <dbReference type="Pfam" id="PF07202"/>
    </source>
</evidence>
<feature type="region of interest" description="Disordered" evidence="3">
    <location>
        <begin position="672"/>
        <end position="709"/>
    </location>
</feature>
<name>A0A653CQD9_CALMS</name>
<evidence type="ECO:0000256" key="1">
    <source>
        <dbReference type="ARBA" id="ARBA00005627"/>
    </source>
</evidence>
<organism evidence="5 6">
    <name type="scientific">Callosobruchus maculatus</name>
    <name type="common">Southern cowpea weevil</name>
    <name type="synonym">Pulse bruchid</name>
    <dbReference type="NCBI Taxonomy" id="64391"/>
    <lineage>
        <taxon>Eukaryota</taxon>
        <taxon>Metazoa</taxon>
        <taxon>Ecdysozoa</taxon>
        <taxon>Arthropoda</taxon>
        <taxon>Hexapoda</taxon>
        <taxon>Insecta</taxon>
        <taxon>Pterygota</taxon>
        <taxon>Neoptera</taxon>
        <taxon>Endopterygota</taxon>
        <taxon>Coleoptera</taxon>
        <taxon>Polyphaga</taxon>
        <taxon>Cucujiformia</taxon>
        <taxon>Chrysomeloidea</taxon>
        <taxon>Chrysomelidae</taxon>
        <taxon>Bruchinae</taxon>
        <taxon>Bruchini</taxon>
        <taxon>Callosobruchus</taxon>
    </lineage>
</organism>
<reference evidence="5 6" key="1">
    <citation type="submission" date="2019-01" db="EMBL/GenBank/DDBJ databases">
        <authorList>
            <person name="Sayadi A."/>
        </authorList>
    </citation>
    <scope>NUCLEOTIDE SEQUENCE [LARGE SCALE GENOMIC DNA]</scope>
</reference>
<keyword evidence="6" id="KW-1185">Reference proteome</keyword>
<dbReference type="OrthoDB" id="10252174at2759"/>
<gene>
    <name evidence="5" type="ORF">CALMAC_LOCUS10589</name>
</gene>
<feature type="compositionally biased region" description="Basic and acidic residues" evidence="3">
    <location>
        <begin position="635"/>
        <end position="648"/>
    </location>
</feature>
<dbReference type="PANTHER" id="PTHR10331:SF6">
    <property type="entry name" value="SPINDLE ASSEMBLY ABNORMAL 4"/>
    <property type="match status" value="1"/>
</dbReference>
<evidence type="ECO:0000256" key="2">
    <source>
        <dbReference type="SAM" id="Coils"/>
    </source>
</evidence>
<evidence type="ECO:0000256" key="3">
    <source>
        <dbReference type="SAM" id="MobiDB-lite"/>
    </source>
</evidence>
<dbReference type="InterPro" id="IPR047002">
    <property type="entry name" value="Tcp10_C_sf"/>
</dbReference>
<feature type="compositionally biased region" description="Basic residues" evidence="3">
    <location>
        <begin position="230"/>
        <end position="242"/>
    </location>
</feature>
<dbReference type="Proteomes" id="UP000410492">
    <property type="component" value="Unassembled WGS sequence"/>
</dbReference>
<dbReference type="PANTHER" id="PTHR10331">
    <property type="entry name" value="T COMPLEX PROTEIN 10"/>
    <property type="match status" value="1"/>
</dbReference>
<dbReference type="GO" id="GO:0005814">
    <property type="term" value="C:centriole"/>
    <property type="evidence" value="ECO:0007669"/>
    <property type="project" value="TreeGrafter"/>
</dbReference>
<sequence length="871" mass="99169">MSLTSSPFLAKLQELKLWQGNYDALLQQNRSRDGTNPSDLDTIDGLSVLDTSKSSAENSPSRTPRGILVDWDKKAIMPPKPFEQLLEEKLAEEHPVEVKTNTKKPFLRKGTGLARYNLTPRHVQAKTILVTKTSVGKQNNLHVKRTSVSPRHKDCVQSTSANAKHEVPLMPLTMPDAKIKPKATWVKVNPINSPKGDGGQGNGQSPERHEGGNILAKLNEYGLKQFLISPRKKKSVSPKKPRSPPSPDPPSDSVTESATDRELRIFEDLEERVEHHSFSSTNSSIIKLLYSTPNKNMKPQQRMKSPIVDKHESPNKYEDEHDELLRKLELIDKRGNFLNEFINNLKKISEENCNTSLSEKPKSSLNSSYTDSTNTGSTRTESPTSFYTDFENTLQGASPKKVNVAVNTSFTGIEESTQVDKCLNCEALQEAMENLKKQVPNIQKEKARICDFAKDLEKKRDQLTRDLQKLQKKYDEDVGDLTKELENEKKRFQKEKAIFDMYIKESQVRPSKKEREDLMMLRKELEEVKELLKLKETKNGATQARLRNQVKQLEKDKSELKVSLEKLQRENAKLTASQKLRRPPSEVKMLHEINKNLTKLTEETFKRHLVPEPGCKASKTEISPVPKRRSSTESCTRKQNDEESKQSKENNTSDITKFVDLSLEKQYEQVFKSSSSPLMQHTPLNDSKKGKTETLFPDGSKEIKYSNGNTKTISPDGNLVIVQYFNGDIKETNLANNTLKYYYSENCIWHTQFSDGTELLEYSNGQKEKKYKDGKIEIMCSDGNVVTKHPDGMEEVLYPDKSKIIKNVNGEKTLLLPNGQKEVHTKEHKRREYPDGTVKILYPDGTQETRYATGRIRIKDSNGVLIHDSHL</sequence>
<feature type="region of interest" description="Disordered" evidence="3">
    <location>
        <begin position="188"/>
        <end position="210"/>
    </location>
</feature>
<dbReference type="InterPro" id="IPR026581">
    <property type="entry name" value="TCP10L/CENPJ"/>
</dbReference>
<feature type="compositionally biased region" description="Polar residues" evidence="3">
    <location>
        <begin position="672"/>
        <end position="685"/>
    </location>
</feature>
<dbReference type="EMBL" id="CAACVG010008369">
    <property type="protein sequence ID" value="VEN49487.1"/>
    <property type="molecule type" value="Genomic_DNA"/>
</dbReference>
<dbReference type="GO" id="GO:0060271">
    <property type="term" value="P:cilium assembly"/>
    <property type="evidence" value="ECO:0007669"/>
    <property type="project" value="TreeGrafter"/>
</dbReference>
<dbReference type="GO" id="GO:0015631">
    <property type="term" value="F:tubulin binding"/>
    <property type="evidence" value="ECO:0007669"/>
    <property type="project" value="TreeGrafter"/>
</dbReference>
<dbReference type="InterPro" id="IPR009852">
    <property type="entry name" value="CENPJ_C_dom"/>
</dbReference>
<dbReference type="GO" id="GO:0061511">
    <property type="term" value="P:centriole elongation"/>
    <property type="evidence" value="ECO:0007669"/>
    <property type="project" value="TreeGrafter"/>
</dbReference>
<dbReference type="Gene3D" id="2.60.450.20">
    <property type="match status" value="1"/>
</dbReference>
<feature type="region of interest" description="Disordered" evidence="3">
    <location>
        <begin position="295"/>
        <end position="315"/>
    </location>
</feature>
<protein>
    <recommendedName>
        <fullName evidence="4">Centromere protein J C-terminal domain-containing protein</fullName>
    </recommendedName>
</protein>
<feature type="region of interest" description="Disordered" evidence="3">
    <location>
        <begin position="611"/>
        <end position="653"/>
    </location>
</feature>
<comment type="similarity">
    <text evidence="1">Belongs to the TCP10 family.</text>
</comment>
<accession>A0A653CQD9</accession>
<feature type="domain" description="Centromere protein J C-terminal" evidence="4">
    <location>
        <begin position="790"/>
        <end position="824"/>
    </location>
</feature>
<dbReference type="AlphaFoldDB" id="A0A653CQD9"/>
<feature type="domain" description="Centromere protein J C-terminal" evidence="4">
    <location>
        <begin position="697"/>
        <end position="732"/>
    </location>
</feature>
<dbReference type="Pfam" id="PF07202">
    <property type="entry name" value="Tcp10_C"/>
    <property type="match status" value="3"/>
</dbReference>
<feature type="region of interest" description="Disordered" evidence="3">
    <location>
        <begin position="355"/>
        <end position="384"/>
    </location>
</feature>